<dbReference type="PANTHER" id="PTHR48094">
    <property type="entry name" value="PROTEIN/NUCLEIC ACID DEGLYCASE DJ-1-RELATED"/>
    <property type="match status" value="1"/>
</dbReference>
<evidence type="ECO:0000313" key="3">
    <source>
        <dbReference type="Proteomes" id="UP000736583"/>
    </source>
</evidence>
<gene>
    <name evidence="2" type="ORF">KQI89_05420</name>
</gene>
<accession>A0ABS6EYX7</accession>
<reference evidence="2 3" key="1">
    <citation type="submission" date="2021-06" db="EMBL/GenBank/DDBJ databases">
        <authorList>
            <person name="Sun Q."/>
            <person name="Li D."/>
        </authorList>
    </citation>
    <scope>NUCLEOTIDE SEQUENCE [LARGE SCALE GENOMIC DNA]</scope>
    <source>
        <strain evidence="2 3">MSJ-4</strain>
    </source>
</reference>
<evidence type="ECO:0000259" key="1">
    <source>
        <dbReference type="Pfam" id="PF01965"/>
    </source>
</evidence>
<evidence type="ECO:0000313" key="2">
    <source>
        <dbReference type="EMBL" id="MBU5591198.1"/>
    </source>
</evidence>
<dbReference type="Pfam" id="PF01965">
    <property type="entry name" value="DJ-1_PfpI"/>
    <property type="match status" value="1"/>
</dbReference>
<sequence>MNVCIFYYDGFCEFEIVLAAAEFSSQNVITVALENKIYISEEKQKFVPDKTIEELNPDEVDLFIIPGGKPGYLYENSILKNFIKDMNKNKKIIAGICGGTKLLAAYGILDNKRCTGDSSGLKIDADYIDLFRNSIVLEEDVVVDGNIITSTGQAFIEFAIKLGTVMNIYKDKDEIEKNYKWYKNIKE</sequence>
<dbReference type="EMBL" id="JAHLQL010000001">
    <property type="protein sequence ID" value="MBU5591198.1"/>
    <property type="molecule type" value="Genomic_DNA"/>
</dbReference>
<name>A0ABS6EYX7_9CLOT</name>
<feature type="domain" description="DJ-1/PfpI" evidence="1">
    <location>
        <begin position="2"/>
        <end position="162"/>
    </location>
</feature>
<dbReference type="InterPro" id="IPR002818">
    <property type="entry name" value="DJ-1/PfpI"/>
</dbReference>
<proteinExistence type="predicted"/>
<keyword evidence="3" id="KW-1185">Reference proteome</keyword>
<dbReference type="InterPro" id="IPR050325">
    <property type="entry name" value="Prot/Nucl_acid_deglycase"/>
</dbReference>
<dbReference type="PANTHER" id="PTHR48094:SF12">
    <property type="entry name" value="PARKINSON DISEASE PROTEIN 7 HOMOLOG"/>
    <property type="match status" value="1"/>
</dbReference>
<dbReference type="RefSeq" id="WP_216456212.1">
    <property type="nucleotide sequence ID" value="NZ_JAHLQL010000001.1"/>
</dbReference>
<comment type="caution">
    <text evidence="2">The sequence shown here is derived from an EMBL/GenBank/DDBJ whole genome shotgun (WGS) entry which is preliminary data.</text>
</comment>
<organism evidence="2 3">
    <name type="scientific">Clostridium simiarum</name>
    <dbReference type="NCBI Taxonomy" id="2841506"/>
    <lineage>
        <taxon>Bacteria</taxon>
        <taxon>Bacillati</taxon>
        <taxon>Bacillota</taxon>
        <taxon>Clostridia</taxon>
        <taxon>Eubacteriales</taxon>
        <taxon>Clostridiaceae</taxon>
        <taxon>Clostridium</taxon>
    </lineage>
</organism>
<dbReference type="Proteomes" id="UP000736583">
    <property type="component" value="Unassembled WGS sequence"/>
</dbReference>
<protein>
    <submittedName>
        <fullName evidence="2">DJ-1/PfpI family protein</fullName>
    </submittedName>
</protein>